<gene>
    <name evidence="2" type="ORF">BCF38_101465</name>
    <name evidence="3" type="ORF">SAMN05421539_101465</name>
</gene>
<keyword evidence="4" id="KW-1185">Reference proteome</keyword>
<dbReference type="Proteomes" id="UP000245839">
    <property type="component" value="Unassembled WGS sequence"/>
</dbReference>
<dbReference type="OrthoDB" id="7875342at2"/>
<dbReference type="AlphaFoldDB" id="A0A2Y9A1S2"/>
<evidence type="ECO:0000313" key="3">
    <source>
        <dbReference type="EMBL" id="SSA38334.1"/>
    </source>
</evidence>
<name>A0A2Y9A1S2_9RHOB</name>
<evidence type="ECO:0000313" key="5">
    <source>
        <dbReference type="Proteomes" id="UP000251571"/>
    </source>
</evidence>
<dbReference type="RefSeq" id="WP_109562648.1">
    <property type="nucleotide sequence ID" value="NZ_QGDJ01000001.1"/>
</dbReference>
<organism evidence="3 5">
    <name type="scientific">Jannaschia seohaensis</name>
    <dbReference type="NCBI Taxonomy" id="475081"/>
    <lineage>
        <taxon>Bacteria</taxon>
        <taxon>Pseudomonadati</taxon>
        <taxon>Pseudomonadota</taxon>
        <taxon>Alphaproteobacteria</taxon>
        <taxon>Rhodobacterales</taxon>
        <taxon>Roseobacteraceae</taxon>
        <taxon>Jannaschia</taxon>
    </lineage>
</organism>
<dbReference type="EMBL" id="UETC01000001">
    <property type="protein sequence ID" value="SSA38334.1"/>
    <property type="molecule type" value="Genomic_DNA"/>
</dbReference>
<evidence type="ECO:0000313" key="4">
    <source>
        <dbReference type="Proteomes" id="UP000245839"/>
    </source>
</evidence>
<dbReference type="Proteomes" id="UP000251571">
    <property type="component" value="Unassembled WGS sequence"/>
</dbReference>
<dbReference type="Pfam" id="PF18557">
    <property type="entry name" value="NepR"/>
    <property type="match status" value="1"/>
</dbReference>
<dbReference type="InterPro" id="IPR041649">
    <property type="entry name" value="NepR"/>
</dbReference>
<sequence>MDEKELDARAAREIDENLRRVFKQMEDSNLPDRFTDLLRQLRESDSVQHAASKEERS</sequence>
<evidence type="ECO:0000259" key="1">
    <source>
        <dbReference type="Pfam" id="PF18557"/>
    </source>
</evidence>
<accession>A0A2Y9A1S2</accession>
<protein>
    <recommendedName>
        <fullName evidence="1">Anti-sigma factor NepR domain-containing protein</fullName>
    </recommendedName>
</protein>
<proteinExistence type="predicted"/>
<evidence type="ECO:0000313" key="2">
    <source>
        <dbReference type="EMBL" id="PWJ22056.1"/>
    </source>
</evidence>
<reference evidence="3 5" key="1">
    <citation type="submission" date="2016-10" db="EMBL/GenBank/DDBJ databases">
        <authorList>
            <person name="Cai Z."/>
        </authorList>
    </citation>
    <scope>NUCLEOTIDE SEQUENCE [LARGE SCALE GENOMIC DNA]</scope>
    <source>
        <strain evidence="3 5">DSM 25227</strain>
    </source>
</reference>
<feature type="domain" description="Anti-sigma factor NepR" evidence="1">
    <location>
        <begin position="12"/>
        <end position="45"/>
    </location>
</feature>
<dbReference type="EMBL" id="QGDJ01000001">
    <property type="protein sequence ID" value="PWJ22056.1"/>
    <property type="molecule type" value="Genomic_DNA"/>
</dbReference>
<reference evidence="2 4" key="2">
    <citation type="submission" date="2018-03" db="EMBL/GenBank/DDBJ databases">
        <title>Genomic Encyclopedia of Archaeal and Bacterial Type Strains, Phase II (KMG-II): from individual species to whole genera.</title>
        <authorList>
            <person name="Goeker M."/>
        </authorList>
    </citation>
    <scope>NUCLEOTIDE SEQUENCE [LARGE SCALE GENOMIC DNA]</scope>
    <source>
        <strain evidence="2 4">DSM 25227</strain>
    </source>
</reference>